<keyword evidence="2" id="KW-1185">Reference proteome</keyword>
<dbReference type="Proteomes" id="UP000800036">
    <property type="component" value="Unassembled WGS sequence"/>
</dbReference>
<proteinExistence type="predicted"/>
<evidence type="ECO:0000313" key="2">
    <source>
        <dbReference type="Proteomes" id="UP000800036"/>
    </source>
</evidence>
<name>A0A6A5VFX6_9PLEO</name>
<protein>
    <submittedName>
        <fullName evidence="1">Uncharacterized protein</fullName>
    </submittedName>
</protein>
<accession>A0A6A5VFX6</accession>
<gene>
    <name evidence="1" type="ORF">BU23DRAFT_552065</name>
</gene>
<sequence length="78" mass="8850">MDEPFGTAAPKWKTPNLNENISHARNQAAREGAVIVNYLHEFYSLAWPNQKPVVIDIAYYSLTCDLHTARLPLLPPPY</sequence>
<dbReference type="OrthoDB" id="5426775at2759"/>
<evidence type="ECO:0000313" key="1">
    <source>
        <dbReference type="EMBL" id="KAF1976061.1"/>
    </source>
</evidence>
<dbReference type="AlphaFoldDB" id="A0A6A5VFX6"/>
<dbReference type="EMBL" id="ML976668">
    <property type="protein sequence ID" value="KAF1976061.1"/>
    <property type="molecule type" value="Genomic_DNA"/>
</dbReference>
<reference evidence="1" key="1">
    <citation type="journal article" date="2020" name="Stud. Mycol.">
        <title>101 Dothideomycetes genomes: a test case for predicting lifestyles and emergence of pathogens.</title>
        <authorList>
            <person name="Haridas S."/>
            <person name="Albert R."/>
            <person name="Binder M."/>
            <person name="Bloem J."/>
            <person name="Labutti K."/>
            <person name="Salamov A."/>
            <person name="Andreopoulos B."/>
            <person name="Baker S."/>
            <person name="Barry K."/>
            <person name="Bills G."/>
            <person name="Bluhm B."/>
            <person name="Cannon C."/>
            <person name="Castanera R."/>
            <person name="Culley D."/>
            <person name="Daum C."/>
            <person name="Ezra D."/>
            <person name="Gonzalez J."/>
            <person name="Henrissat B."/>
            <person name="Kuo A."/>
            <person name="Liang C."/>
            <person name="Lipzen A."/>
            <person name="Lutzoni F."/>
            <person name="Magnuson J."/>
            <person name="Mondo S."/>
            <person name="Nolan M."/>
            <person name="Ohm R."/>
            <person name="Pangilinan J."/>
            <person name="Park H.-J."/>
            <person name="Ramirez L."/>
            <person name="Alfaro M."/>
            <person name="Sun H."/>
            <person name="Tritt A."/>
            <person name="Yoshinaga Y."/>
            <person name="Zwiers L.-H."/>
            <person name="Turgeon B."/>
            <person name="Goodwin S."/>
            <person name="Spatafora J."/>
            <person name="Crous P."/>
            <person name="Grigoriev I."/>
        </authorList>
    </citation>
    <scope>NUCLEOTIDE SEQUENCE</scope>
    <source>
        <strain evidence="1">CBS 107.79</strain>
    </source>
</reference>
<organism evidence="1 2">
    <name type="scientific">Bimuria novae-zelandiae CBS 107.79</name>
    <dbReference type="NCBI Taxonomy" id="1447943"/>
    <lineage>
        <taxon>Eukaryota</taxon>
        <taxon>Fungi</taxon>
        <taxon>Dikarya</taxon>
        <taxon>Ascomycota</taxon>
        <taxon>Pezizomycotina</taxon>
        <taxon>Dothideomycetes</taxon>
        <taxon>Pleosporomycetidae</taxon>
        <taxon>Pleosporales</taxon>
        <taxon>Massarineae</taxon>
        <taxon>Didymosphaeriaceae</taxon>
        <taxon>Bimuria</taxon>
    </lineage>
</organism>